<dbReference type="InterPro" id="IPR036890">
    <property type="entry name" value="HATPase_C_sf"/>
</dbReference>
<sequence length="444" mass="48001">MQSSLDRVSETGRNELDVETLVKKGNQPGATSYRNSIHILTASLLVVGLGASARLTLPMFALSCVLLFVWGFLYFYGSTKRVDLRHGMQLGWLFVLTLVWIFMVPIVPVSIYLLFPLFFLYLQVMPDVRGIIAILGATAIAIASQYSVGLTFGGVMGPVVSAIVTVAIDYAFRTLWRVNNEKQELIDQLIETRSQLAVTERNAGIAAERQRIAHEIHDTVAQGLSSIQMLLHVSEQEILVAEMEEKPKEAIVKKMRLARQTASDNLSEARAMIAALQPAALSKTSLEAALHRVTEPLLGINFVISVDGDVRQLPMKTEATLLRIAQGAIGNVAKHSEAKNCHVTLTYEDTEVRLDVVDDGVGFEPSEVSSTPAGLGHIGLTALQQRAMELHGEVIVESAYGQGTAVSAALPVEPPEGFVGAPVLADSDSSATGEVELSSPTDDE</sequence>
<gene>
    <name evidence="7" type="ORF">YH66_14725</name>
</gene>
<dbReference type="SUPFAM" id="SSF55874">
    <property type="entry name" value="ATPase domain of HSP90 chaperone/DNA topoisomerase II/histidine kinase"/>
    <property type="match status" value="1"/>
</dbReference>
<dbReference type="GO" id="GO:0000155">
    <property type="term" value="F:phosphorelay sensor kinase activity"/>
    <property type="evidence" value="ECO:0007669"/>
    <property type="project" value="InterPro"/>
</dbReference>
<dbReference type="SMART" id="SM00387">
    <property type="entry name" value="HATPase_c"/>
    <property type="match status" value="1"/>
</dbReference>
<organism evidence="7 8">
    <name type="scientific">[Brevibacterium] flavum</name>
    <dbReference type="NCBI Taxonomy" id="92706"/>
    <lineage>
        <taxon>Bacteria</taxon>
        <taxon>Bacillati</taxon>
        <taxon>Actinomycetota</taxon>
        <taxon>Actinomycetes</taxon>
        <taxon>Mycobacteriales</taxon>
        <taxon>Corynebacteriaceae</taxon>
        <taxon>Corynebacterium</taxon>
    </lineage>
</organism>
<feature type="region of interest" description="Disordered" evidence="4">
    <location>
        <begin position="419"/>
        <end position="444"/>
    </location>
</feature>
<dbReference type="InterPro" id="IPR011712">
    <property type="entry name" value="Sig_transdc_His_kin_sub3_dim/P"/>
</dbReference>
<dbReference type="Proteomes" id="UP000034037">
    <property type="component" value="Chromosome"/>
</dbReference>
<feature type="transmembrane region" description="Helical" evidence="5">
    <location>
        <begin position="152"/>
        <end position="172"/>
    </location>
</feature>
<dbReference type="EMBL" id="CP011309">
    <property type="protein sequence ID" value="AKF28691.1"/>
    <property type="molecule type" value="Genomic_DNA"/>
</dbReference>
<dbReference type="InterPro" id="IPR003594">
    <property type="entry name" value="HATPase_dom"/>
</dbReference>
<keyword evidence="8" id="KW-1185">Reference proteome</keyword>
<evidence type="ECO:0000256" key="4">
    <source>
        <dbReference type="SAM" id="MobiDB-lite"/>
    </source>
</evidence>
<keyword evidence="1" id="KW-0808">Transferase</keyword>
<dbReference type="Gene3D" id="1.20.5.1930">
    <property type="match status" value="1"/>
</dbReference>
<dbReference type="PIRSF" id="PIRSF037434">
    <property type="entry name" value="STHK_ChrS"/>
    <property type="match status" value="1"/>
</dbReference>
<reference evidence="7 8" key="1">
    <citation type="submission" date="2015-04" db="EMBL/GenBank/DDBJ databases">
        <title>Complete Genome Sequence of Brevibacterium flavum ATCC 15168.</title>
        <authorList>
            <person name="Ahn J."/>
            <person name="Park G."/>
            <person name="Jeon W."/>
            <person name="Jang Y."/>
            <person name="Jang M."/>
            <person name="Lee H."/>
            <person name="Lee H."/>
        </authorList>
    </citation>
    <scope>NUCLEOTIDE SEQUENCE [LARGE SCALE GENOMIC DNA]</scope>
    <source>
        <strain evidence="7 8">ATCC 15168</strain>
    </source>
</reference>
<evidence type="ECO:0000256" key="3">
    <source>
        <dbReference type="ARBA" id="ARBA00023012"/>
    </source>
</evidence>
<evidence type="ECO:0000256" key="1">
    <source>
        <dbReference type="ARBA" id="ARBA00022679"/>
    </source>
</evidence>
<dbReference type="GO" id="GO:0016020">
    <property type="term" value="C:membrane"/>
    <property type="evidence" value="ECO:0007669"/>
    <property type="project" value="InterPro"/>
</dbReference>
<dbReference type="PANTHER" id="PTHR24421:SF62">
    <property type="entry name" value="SENSORY TRANSDUCTION HISTIDINE KINASE"/>
    <property type="match status" value="1"/>
</dbReference>
<name>A0A0F6Z7U9_9CORY</name>
<dbReference type="RefSeq" id="WP_003862537.1">
    <property type="nucleotide sequence ID" value="NZ_CP011309.1"/>
</dbReference>
<dbReference type="PROSITE" id="PS50109">
    <property type="entry name" value="HIS_KIN"/>
    <property type="match status" value="1"/>
</dbReference>
<dbReference type="PATRIC" id="fig|92706.3.peg.3091"/>
<keyword evidence="3" id="KW-0902">Two-component regulatory system</keyword>
<dbReference type="PANTHER" id="PTHR24421">
    <property type="entry name" value="NITRATE/NITRITE SENSOR PROTEIN NARX-RELATED"/>
    <property type="match status" value="1"/>
</dbReference>
<evidence type="ECO:0000313" key="8">
    <source>
        <dbReference type="Proteomes" id="UP000034037"/>
    </source>
</evidence>
<keyword evidence="2" id="KW-0418">Kinase</keyword>
<dbReference type="InterPro" id="IPR017205">
    <property type="entry name" value="Sig_transdc_His_kinase_ChrS"/>
</dbReference>
<dbReference type="GO" id="GO:0046983">
    <property type="term" value="F:protein dimerization activity"/>
    <property type="evidence" value="ECO:0007669"/>
    <property type="project" value="InterPro"/>
</dbReference>
<proteinExistence type="predicted"/>
<keyword evidence="5" id="KW-1133">Transmembrane helix</keyword>
<keyword evidence="5" id="KW-0812">Transmembrane</keyword>
<evidence type="ECO:0000256" key="5">
    <source>
        <dbReference type="SAM" id="Phobius"/>
    </source>
</evidence>
<evidence type="ECO:0000313" key="7">
    <source>
        <dbReference type="EMBL" id="AKF28691.1"/>
    </source>
</evidence>
<dbReference type="Pfam" id="PF02518">
    <property type="entry name" value="HATPase_c"/>
    <property type="match status" value="1"/>
</dbReference>
<dbReference type="HOGENOM" id="CLU_000445_20_15_11"/>
<feature type="transmembrane region" description="Helical" evidence="5">
    <location>
        <begin position="90"/>
        <end position="121"/>
    </location>
</feature>
<dbReference type="InterPro" id="IPR050482">
    <property type="entry name" value="Sensor_HK_TwoCompSys"/>
</dbReference>
<evidence type="ECO:0000259" key="6">
    <source>
        <dbReference type="PROSITE" id="PS50109"/>
    </source>
</evidence>
<dbReference type="InterPro" id="IPR005467">
    <property type="entry name" value="His_kinase_dom"/>
</dbReference>
<keyword evidence="5" id="KW-0472">Membrane</keyword>
<dbReference type="AlphaFoldDB" id="A0A0F6Z7U9"/>
<evidence type="ECO:0000256" key="2">
    <source>
        <dbReference type="ARBA" id="ARBA00022777"/>
    </source>
</evidence>
<accession>A0A0F6Z7U9</accession>
<feature type="transmembrane region" description="Helical" evidence="5">
    <location>
        <begin position="128"/>
        <end position="146"/>
    </location>
</feature>
<feature type="domain" description="Histidine kinase" evidence="6">
    <location>
        <begin position="211"/>
        <end position="414"/>
    </location>
</feature>
<dbReference type="CDD" id="cd16917">
    <property type="entry name" value="HATPase_UhpB-NarQ-NarX-like"/>
    <property type="match status" value="1"/>
</dbReference>
<feature type="transmembrane region" description="Helical" evidence="5">
    <location>
        <begin position="60"/>
        <end position="78"/>
    </location>
</feature>
<dbReference type="Gene3D" id="3.30.565.10">
    <property type="entry name" value="Histidine kinase-like ATPase, C-terminal domain"/>
    <property type="match status" value="1"/>
</dbReference>
<dbReference type="Pfam" id="PF07730">
    <property type="entry name" value="HisKA_3"/>
    <property type="match status" value="1"/>
</dbReference>
<protein>
    <submittedName>
        <fullName evidence="7">ATPase</fullName>
    </submittedName>
</protein>